<keyword evidence="2" id="KW-0391">Immunity</keyword>
<dbReference type="InterPro" id="IPR036179">
    <property type="entry name" value="Ig-like_dom_sf"/>
</dbReference>
<dbReference type="PROSITE" id="PS50835">
    <property type="entry name" value="IG_LIKE"/>
    <property type="match status" value="1"/>
</dbReference>
<dbReference type="GO" id="GO:0005886">
    <property type="term" value="C:plasma membrane"/>
    <property type="evidence" value="ECO:0000318"/>
    <property type="project" value="GO_Central"/>
</dbReference>
<protein>
    <recommendedName>
        <fullName evidence="3">Ig-like domain-containing protein</fullName>
    </recommendedName>
</protein>
<reference evidence="4 5" key="1">
    <citation type="journal article" date="2009" name="Science">
        <title>Genome sequence, comparative analysis, and population genetics of the domestic horse.</title>
        <authorList>
            <consortium name="Broad Institute Genome Sequencing Platform"/>
            <consortium name="Broad Institute Whole Genome Assembly Team"/>
            <person name="Wade C.M."/>
            <person name="Giulotto E."/>
            <person name="Sigurdsson S."/>
            <person name="Zoli M."/>
            <person name="Gnerre S."/>
            <person name="Imsland F."/>
            <person name="Lear T.L."/>
            <person name="Adelson D.L."/>
            <person name="Bailey E."/>
            <person name="Bellone R.R."/>
            <person name="Bloecker H."/>
            <person name="Distl O."/>
            <person name="Edgar R.C."/>
            <person name="Garber M."/>
            <person name="Leeb T."/>
            <person name="Mauceli E."/>
            <person name="MacLeod J.N."/>
            <person name="Penedo M.C.T."/>
            <person name="Raison J.M."/>
            <person name="Sharpe T."/>
            <person name="Vogel J."/>
            <person name="Andersson L."/>
            <person name="Antczak D.F."/>
            <person name="Biagi T."/>
            <person name="Binns M.M."/>
            <person name="Chowdhary B.P."/>
            <person name="Coleman S.J."/>
            <person name="Della Valle G."/>
            <person name="Fryc S."/>
            <person name="Guerin G."/>
            <person name="Hasegawa T."/>
            <person name="Hill E.W."/>
            <person name="Jurka J."/>
            <person name="Kiialainen A."/>
            <person name="Lindgren G."/>
            <person name="Liu J."/>
            <person name="Magnani E."/>
            <person name="Mickelson J.R."/>
            <person name="Murray J."/>
            <person name="Nergadze S.G."/>
            <person name="Onofrio R."/>
            <person name="Pedroni S."/>
            <person name="Piras M.F."/>
            <person name="Raudsepp T."/>
            <person name="Rocchi M."/>
            <person name="Roeed K.H."/>
            <person name="Ryder O.A."/>
            <person name="Searle S."/>
            <person name="Skow L."/>
            <person name="Swinburne J.E."/>
            <person name="Syvaenen A.C."/>
            <person name="Tozaki T."/>
            <person name="Valberg S.J."/>
            <person name="Vaudin M."/>
            <person name="White J.R."/>
            <person name="Zody M.C."/>
            <person name="Lander E.S."/>
            <person name="Lindblad-Toh K."/>
        </authorList>
    </citation>
    <scope>NUCLEOTIDE SEQUENCE [LARGE SCALE GENOMIC DNA]</scope>
    <source>
        <strain evidence="4 5">Thoroughbred</strain>
    </source>
</reference>
<dbReference type="PANTHER" id="PTHR23268:SF11">
    <property type="entry name" value="T CELL RECEPTOR BETA VARIABLE 20-1"/>
    <property type="match status" value="1"/>
</dbReference>
<dbReference type="AlphaFoldDB" id="A0A9L0RW46"/>
<keyword evidence="1" id="KW-0732">Signal</keyword>
<dbReference type="GO" id="GO:0007166">
    <property type="term" value="P:cell surface receptor signaling pathway"/>
    <property type="evidence" value="ECO:0000318"/>
    <property type="project" value="GO_Central"/>
</dbReference>
<proteinExistence type="predicted"/>
<name>A0A9L0RW46_HORSE</name>
<evidence type="ECO:0000256" key="2">
    <source>
        <dbReference type="ARBA" id="ARBA00022859"/>
    </source>
</evidence>
<dbReference type="GeneTree" id="ENSGT00530000064313"/>
<reference evidence="4" key="2">
    <citation type="submission" date="2025-08" db="UniProtKB">
        <authorList>
            <consortium name="Ensembl"/>
        </authorList>
    </citation>
    <scope>IDENTIFICATION</scope>
    <source>
        <strain evidence="4">Thoroughbred</strain>
    </source>
</reference>
<dbReference type="PANTHER" id="PTHR23268">
    <property type="entry name" value="T-CELL RECEPTOR BETA CHAIN"/>
    <property type="match status" value="1"/>
</dbReference>
<dbReference type="InterPro" id="IPR007110">
    <property type="entry name" value="Ig-like_dom"/>
</dbReference>
<evidence type="ECO:0000256" key="1">
    <source>
        <dbReference type="ARBA" id="ARBA00022729"/>
    </source>
</evidence>
<evidence type="ECO:0000259" key="3">
    <source>
        <dbReference type="PROSITE" id="PS50835"/>
    </source>
</evidence>
<dbReference type="Ensembl" id="ENSECAT00000118962.1">
    <property type="protein sequence ID" value="ENSECAP00000066907.1"/>
    <property type="gene ID" value="ENSECAG00000053058.1"/>
</dbReference>
<feature type="domain" description="Ig-like" evidence="3">
    <location>
        <begin position="36"/>
        <end position="132"/>
    </location>
</feature>
<organism evidence="4 5">
    <name type="scientific">Equus caballus</name>
    <name type="common">Horse</name>
    <dbReference type="NCBI Taxonomy" id="9796"/>
    <lineage>
        <taxon>Eukaryota</taxon>
        <taxon>Metazoa</taxon>
        <taxon>Chordata</taxon>
        <taxon>Craniata</taxon>
        <taxon>Vertebrata</taxon>
        <taxon>Euteleostomi</taxon>
        <taxon>Mammalia</taxon>
        <taxon>Eutheria</taxon>
        <taxon>Laurasiatheria</taxon>
        <taxon>Perissodactyla</taxon>
        <taxon>Equidae</taxon>
        <taxon>Equus</taxon>
    </lineage>
</organism>
<dbReference type="InterPro" id="IPR050413">
    <property type="entry name" value="TCR_beta_variable"/>
</dbReference>
<evidence type="ECO:0000313" key="4">
    <source>
        <dbReference type="Ensembl" id="ENSECAP00000066907.1"/>
    </source>
</evidence>
<dbReference type="InterPro" id="IPR013106">
    <property type="entry name" value="Ig_V-set"/>
</dbReference>
<dbReference type="InterPro" id="IPR013783">
    <property type="entry name" value="Ig-like_fold"/>
</dbReference>
<dbReference type="Pfam" id="PF07686">
    <property type="entry name" value="V-set"/>
    <property type="match status" value="1"/>
</dbReference>
<dbReference type="SUPFAM" id="SSF48726">
    <property type="entry name" value="Immunoglobulin"/>
    <property type="match status" value="1"/>
</dbReference>
<dbReference type="Gene3D" id="2.60.40.10">
    <property type="entry name" value="Immunoglobulins"/>
    <property type="match status" value="1"/>
</dbReference>
<evidence type="ECO:0000313" key="5">
    <source>
        <dbReference type="Proteomes" id="UP000002281"/>
    </source>
</evidence>
<dbReference type="Proteomes" id="UP000002281">
    <property type="component" value="Chromosome 4"/>
</dbReference>
<accession>A0A9L0RW46</accession>
<sequence>MGMGMSEVVARGCGLFQWITMRRDIHALWEGSGLGALVSQQPSRAVCKNGSSVKIDCRPVDFQAQIVCWYRQLPNQGLTLIAISNQGSDPTYEQDFPKVKFPISHPDRTISTLTIMSAHPADSSLYFCGASD</sequence>
<reference evidence="4" key="3">
    <citation type="submission" date="2025-09" db="UniProtKB">
        <authorList>
            <consortium name="Ensembl"/>
        </authorList>
    </citation>
    <scope>IDENTIFICATION</scope>
    <source>
        <strain evidence="4">Thoroughbred</strain>
    </source>
</reference>
<keyword evidence="5" id="KW-1185">Reference proteome</keyword>
<dbReference type="GO" id="GO:0002376">
    <property type="term" value="P:immune system process"/>
    <property type="evidence" value="ECO:0007669"/>
    <property type="project" value="UniProtKB-KW"/>
</dbReference>